<dbReference type="Proteomes" id="UP001339962">
    <property type="component" value="Unassembled WGS sequence"/>
</dbReference>
<accession>A0ABD5IQW5</accession>
<dbReference type="CDD" id="cd15482">
    <property type="entry name" value="Sialidase_non-viral"/>
    <property type="match status" value="1"/>
</dbReference>
<dbReference type="SUPFAM" id="SSF50939">
    <property type="entry name" value="Sialidases"/>
    <property type="match status" value="2"/>
</dbReference>
<proteinExistence type="predicted"/>
<dbReference type="GO" id="GO:0016798">
    <property type="term" value="F:hydrolase activity, acting on glycosyl bonds"/>
    <property type="evidence" value="ECO:0007669"/>
    <property type="project" value="UniProtKB-KW"/>
</dbReference>
<comment type="caution">
    <text evidence="1">The sequence shown here is derived from an EMBL/GenBank/DDBJ whole genome shotgun (WGS) entry which is preliminary data.</text>
</comment>
<dbReference type="RefSeq" id="WP_328216895.1">
    <property type="nucleotide sequence ID" value="NZ_JARTLI010000002.1"/>
</dbReference>
<dbReference type="Gene3D" id="2.120.10.10">
    <property type="match status" value="1"/>
</dbReference>
<gene>
    <name evidence="1" type="ORF">P9850_02135</name>
</gene>
<evidence type="ECO:0000313" key="2">
    <source>
        <dbReference type="Proteomes" id="UP001339962"/>
    </source>
</evidence>
<evidence type="ECO:0000313" key="1">
    <source>
        <dbReference type="EMBL" id="MED5050670.1"/>
    </source>
</evidence>
<dbReference type="EC" id="3.2.1.-" evidence="1"/>
<sequence>MPTVIDATVVNQAYDTSGNGGRKLVRLSNGWLVAVVFGSNTIYFYKSTDNGTTWVQLTSAPYTTTSAYLSIVSLGTRIYLLASGGGTTTVANFATFDATTVGATFTWGTNVDSGQTAMGAVSLAINSAGTELHAAWASKNSTYPNSFNIRYAKGTINADGSVTWGAVEQVSTINTSGYNCSNPSIVFANGYPFIFADIFNPTTAHYGIIVFTTKYTTKDVSFTSSWGNKFVYDSNSNTYTQSSPSACVAPNGRIWVAWHGTDATDTGATNIRVAYSDDGGTTWSAMTKLTSGNTYAQVYASITVNRNNEVFVLWHGFDASNSYNDIRMIKYSSGSWGSISIIANGTTAHKAHASTLIDTTLDFSTPLFIYQDNQGSKVGFYGTWVVTTISVTPGYIGQKTSTDKSNILSYSITTDGTMSTITEKINGTTIATRTNPTSGQNFTVSLSQAQWDAIKYGNAHTLTIEMNGDTWTYTFDKRLNANDDILSAVKGAQDLQTHLNAIKAQLGAAIRAKGGTVNDTDTWSAFVSAIGALGLTSSKRWARGTKSSEMSTPYLNVSGLSFKPSLVIAKEVGTVSDTIGFYIYADKTKVFPNSTSSIASRVYSASSSPLVMNTTMYDNGFSLHVYATNSFHEWIAFE</sequence>
<name>A0ABD5IQW5_9BACL</name>
<protein>
    <submittedName>
        <fullName evidence="1">Sialidase family protein</fullName>
        <ecNumber evidence="1">3.2.1.-</ecNumber>
    </submittedName>
</protein>
<dbReference type="InterPro" id="IPR036278">
    <property type="entry name" value="Sialidase_sf"/>
</dbReference>
<keyword evidence="1" id="KW-0326">Glycosidase</keyword>
<dbReference type="AlphaFoldDB" id="A0ABD5IQW5"/>
<reference evidence="1 2" key="1">
    <citation type="submission" date="2023-03" db="EMBL/GenBank/DDBJ databases">
        <title>Bacillus Genome Sequencing.</title>
        <authorList>
            <person name="Dunlap C."/>
        </authorList>
    </citation>
    <scope>NUCLEOTIDE SEQUENCE [LARGE SCALE GENOMIC DNA]</scope>
    <source>
        <strain evidence="1 2">NRS-38</strain>
    </source>
</reference>
<organism evidence="1 2">
    <name type="scientific">Anoxybacteroides rupiense</name>
    <dbReference type="NCBI Taxonomy" id="311460"/>
    <lineage>
        <taxon>Bacteria</taxon>
        <taxon>Bacillati</taxon>
        <taxon>Bacillota</taxon>
        <taxon>Bacilli</taxon>
        <taxon>Bacillales</taxon>
        <taxon>Anoxybacillaceae</taxon>
        <taxon>Anoxybacteroides</taxon>
    </lineage>
</organism>
<dbReference type="EMBL" id="JARTLI010000002">
    <property type="protein sequence ID" value="MED5050670.1"/>
    <property type="molecule type" value="Genomic_DNA"/>
</dbReference>
<keyword evidence="1" id="KW-0378">Hydrolase</keyword>